<evidence type="ECO:0000313" key="3">
    <source>
        <dbReference type="Proteomes" id="UP000095008"/>
    </source>
</evidence>
<keyword evidence="1" id="KW-0472">Membrane</keyword>
<dbReference type="AlphaFoldDB" id="A0A1C2IZL0"/>
<dbReference type="Proteomes" id="UP000095008">
    <property type="component" value="Unassembled WGS sequence"/>
</dbReference>
<keyword evidence="3" id="KW-1185">Reference proteome</keyword>
<comment type="caution">
    <text evidence="2">The sequence shown here is derived from an EMBL/GenBank/DDBJ whole genome shotgun (WGS) entry which is preliminary data.</text>
</comment>
<protein>
    <submittedName>
        <fullName evidence="2">Uncharacterized protein</fullName>
    </submittedName>
</protein>
<name>A0A1C2IZL0_ACITH</name>
<proteinExistence type="predicted"/>
<organism evidence="2 3">
    <name type="scientific">Acidithiobacillus thiooxidans</name>
    <name type="common">Thiobacillus thiooxidans</name>
    <dbReference type="NCBI Taxonomy" id="930"/>
    <lineage>
        <taxon>Bacteria</taxon>
        <taxon>Pseudomonadati</taxon>
        <taxon>Pseudomonadota</taxon>
        <taxon>Acidithiobacillia</taxon>
        <taxon>Acidithiobacillales</taxon>
        <taxon>Acidithiobacillaceae</taxon>
        <taxon>Acidithiobacillus</taxon>
    </lineage>
</organism>
<evidence type="ECO:0000256" key="1">
    <source>
        <dbReference type="SAM" id="Phobius"/>
    </source>
</evidence>
<keyword evidence="1" id="KW-1133">Transmembrane helix</keyword>
<sequence length="60" mass="7121">MWQEFWHKFERSRRQGISSWAWPLSVLIVGLGMYVIIRVLIWLSQFTIPSGLASLIQMRT</sequence>
<keyword evidence="1" id="KW-0812">Transmembrane</keyword>
<evidence type="ECO:0000313" key="2">
    <source>
        <dbReference type="EMBL" id="OCX68973.1"/>
    </source>
</evidence>
<gene>
    <name evidence="2" type="ORF">A6M23_16490</name>
</gene>
<accession>A0A1C2IZL0</accession>
<dbReference type="EMBL" id="LWRY01000241">
    <property type="protein sequence ID" value="OCX68973.1"/>
    <property type="molecule type" value="Genomic_DNA"/>
</dbReference>
<feature type="transmembrane region" description="Helical" evidence="1">
    <location>
        <begin position="20"/>
        <end position="43"/>
    </location>
</feature>
<reference evidence="2" key="1">
    <citation type="journal article" date="2016" name="Int. J. Mol. Sci.">
        <title>Comparative genomics of the extreme acidophile Acidithiobacillus thiooxidans reveals intraspecific divergence and niche adaptation.</title>
        <authorList>
            <person name="Zhang X."/>
            <person name="Feng X."/>
            <person name="Tao J."/>
            <person name="Ma L."/>
            <person name="Xiao Y."/>
            <person name="Liang Y."/>
            <person name="Liu X."/>
            <person name="Yin H."/>
        </authorList>
    </citation>
    <scope>NUCLEOTIDE SEQUENCE [LARGE SCALE GENOMIC DNA]</scope>
    <source>
        <strain evidence="2">DXS-W</strain>
    </source>
</reference>